<dbReference type="EMBL" id="UINC01162100">
    <property type="protein sequence ID" value="SVD61668.1"/>
    <property type="molecule type" value="Genomic_DNA"/>
</dbReference>
<gene>
    <name evidence="2" type="ORF">METZ01_LOCUS414522</name>
</gene>
<sequence>LFRSLLARPQRVRKTGSNQTAAGAHCQSTTPQLV</sequence>
<organism evidence="2">
    <name type="scientific">marine metagenome</name>
    <dbReference type="NCBI Taxonomy" id="408172"/>
    <lineage>
        <taxon>unclassified sequences</taxon>
        <taxon>metagenomes</taxon>
        <taxon>ecological metagenomes</taxon>
    </lineage>
</organism>
<evidence type="ECO:0000256" key="1">
    <source>
        <dbReference type="SAM" id="MobiDB-lite"/>
    </source>
</evidence>
<feature type="region of interest" description="Disordered" evidence="1">
    <location>
        <begin position="1"/>
        <end position="34"/>
    </location>
</feature>
<accession>A0A382WTU7</accession>
<reference evidence="2" key="1">
    <citation type="submission" date="2018-05" db="EMBL/GenBank/DDBJ databases">
        <authorList>
            <person name="Lanie J.A."/>
            <person name="Ng W.-L."/>
            <person name="Kazmierczak K.M."/>
            <person name="Andrzejewski T.M."/>
            <person name="Davidsen T.M."/>
            <person name="Wayne K.J."/>
            <person name="Tettelin H."/>
            <person name="Glass J.I."/>
            <person name="Rusch D."/>
            <person name="Podicherti R."/>
            <person name="Tsui H.-C.T."/>
            <person name="Winkler M.E."/>
        </authorList>
    </citation>
    <scope>NUCLEOTIDE SEQUENCE</scope>
</reference>
<dbReference type="AlphaFoldDB" id="A0A382WTU7"/>
<name>A0A382WTU7_9ZZZZ</name>
<feature type="compositionally biased region" description="Polar residues" evidence="1">
    <location>
        <begin position="15"/>
        <end position="34"/>
    </location>
</feature>
<evidence type="ECO:0000313" key="2">
    <source>
        <dbReference type="EMBL" id="SVD61668.1"/>
    </source>
</evidence>
<protein>
    <submittedName>
        <fullName evidence="2">Uncharacterized protein</fullName>
    </submittedName>
</protein>
<feature type="non-terminal residue" evidence="2">
    <location>
        <position position="1"/>
    </location>
</feature>
<proteinExistence type="predicted"/>
<feature type="non-terminal residue" evidence="2">
    <location>
        <position position="34"/>
    </location>
</feature>